<protein>
    <submittedName>
        <fullName evidence="3">GDSL family lipase</fullName>
    </submittedName>
</protein>
<name>A0A1V9FEC0_9BACT</name>
<dbReference type="InterPro" id="IPR036514">
    <property type="entry name" value="SGNH_hydro_sf"/>
</dbReference>
<evidence type="ECO:0000256" key="1">
    <source>
        <dbReference type="SAM" id="SignalP"/>
    </source>
</evidence>
<dbReference type="PANTHER" id="PTHR30383:SF5">
    <property type="entry name" value="SGNH HYDROLASE-TYPE ESTERASE DOMAIN-CONTAINING PROTEIN"/>
    <property type="match status" value="1"/>
</dbReference>
<evidence type="ECO:0000313" key="4">
    <source>
        <dbReference type="Proteomes" id="UP000192276"/>
    </source>
</evidence>
<feature type="chain" id="PRO_5012303081" evidence="1">
    <location>
        <begin position="22"/>
        <end position="464"/>
    </location>
</feature>
<accession>A0A1V9FEC0</accession>
<dbReference type="Proteomes" id="UP000192276">
    <property type="component" value="Unassembled WGS sequence"/>
</dbReference>
<gene>
    <name evidence="3" type="ORF">A4R26_25480</name>
</gene>
<organism evidence="3 4">
    <name type="scientific">Niastella populi</name>
    <dbReference type="NCBI Taxonomy" id="550983"/>
    <lineage>
        <taxon>Bacteria</taxon>
        <taxon>Pseudomonadati</taxon>
        <taxon>Bacteroidota</taxon>
        <taxon>Chitinophagia</taxon>
        <taxon>Chitinophagales</taxon>
        <taxon>Chitinophagaceae</taxon>
        <taxon>Niastella</taxon>
    </lineage>
</organism>
<proteinExistence type="predicted"/>
<keyword evidence="1" id="KW-0732">Signal</keyword>
<feature type="signal peptide" evidence="1">
    <location>
        <begin position="1"/>
        <end position="21"/>
    </location>
</feature>
<dbReference type="SUPFAM" id="SSF52266">
    <property type="entry name" value="SGNH hydrolase"/>
    <property type="match status" value="1"/>
</dbReference>
<dbReference type="OrthoDB" id="9774205at2"/>
<dbReference type="STRING" id="550983.A4R26_25480"/>
<dbReference type="CDD" id="cd01834">
    <property type="entry name" value="SGNH_hydrolase_like_2"/>
    <property type="match status" value="1"/>
</dbReference>
<feature type="domain" description="SGNH hydrolase-type esterase" evidence="2">
    <location>
        <begin position="37"/>
        <end position="225"/>
    </location>
</feature>
<dbReference type="RefSeq" id="WP_081168221.1">
    <property type="nucleotide sequence ID" value="NZ_LWBP01000197.1"/>
</dbReference>
<dbReference type="AlphaFoldDB" id="A0A1V9FEC0"/>
<dbReference type="InterPro" id="IPR013830">
    <property type="entry name" value="SGNH_hydro"/>
</dbReference>
<dbReference type="Pfam" id="PF13472">
    <property type="entry name" value="Lipase_GDSL_2"/>
    <property type="match status" value="1"/>
</dbReference>
<evidence type="ECO:0000313" key="3">
    <source>
        <dbReference type="EMBL" id="OQP56705.1"/>
    </source>
</evidence>
<dbReference type="EMBL" id="LWBP01000197">
    <property type="protein sequence ID" value="OQP56705.1"/>
    <property type="molecule type" value="Genomic_DNA"/>
</dbReference>
<sequence length="464" mass="52573">MFKKIFFSLSFIAGLSTFSQAQVQPLAPFQPGERACFAGNSITEQGYYGSYIWLYYMLHFPGRRITVYNCGIGGDRAKNIWGRLDADVLAKKPTTVCMTFGMNDSGYFEFLQANADSTAKERVNESRRYFDSITQKLKAYPAAKKIIITSPLYDETMKNPKNYFPGKSKAIEAIAAFQEKAAKDNRWGFVDLLHPMTEITLRGQRKDSTFTLTGSDRIHPGNAGHFVMAWLFLKQQGLAGKPVADMVIDAGTRKVQKAENCQLSALTVTPGDVRVEYLAASLPFPQDTVSRIWDNPQRQADALKVIPFNEEMNREMLTVHGLANGNYSLTIDGRPIGKYTGEQLGAGINLALLTNTPQYEQAMAVLWLNEERMALESKLRQYYWLQFNYLKDIGLQFNDSRVAMDSVASRSARDWFVGSKKDNYRAARYAAVRAAWQRQMDVLVEEIYRINQPRKHTIRIVKAN</sequence>
<dbReference type="InterPro" id="IPR051532">
    <property type="entry name" value="Ester_Hydrolysis_Enzymes"/>
</dbReference>
<comment type="caution">
    <text evidence="3">The sequence shown here is derived from an EMBL/GenBank/DDBJ whole genome shotgun (WGS) entry which is preliminary data.</text>
</comment>
<reference evidence="4" key="1">
    <citation type="submission" date="2016-04" db="EMBL/GenBank/DDBJ databases">
        <authorList>
            <person name="Chen L."/>
            <person name="Zhuang W."/>
            <person name="Wang G."/>
        </authorList>
    </citation>
    <scope>NUCLEOTIDE SEQUENCE [LARGE SCALE GENOMIC DNA]</scope>
    <source>
        <strain evidence="4">208</strain>
    </source>
</reference>
<dbReference type="Gene3D" id="3.40.50.1110">
    <property type="entry name" value="SGNH hydrolase"/>
    <property type="match status" value="1"/>
</dbReference>
<evidence type="ECO:0000259" key="2">
    <source>
        <dbReference type="Pfam" id="PF13472"/>
    </source>
</evidence>
<keyword evidence="4" id="KW-1185">Reference proteome</keyword>
<dbReference type="GO" id="GO:0004622">
    <property type="term" value="F:phosphatidylcholine lysophospholipase activity"/>
    <property type="evidence" value="ECO:0007669"/>
    <property type="project" value="TreeGrafter"/>
</dbReference>
<dbReference type="PANTHER" id="PTHR30383">
    <property type="entry name" value="THIOESTERASE 1/PROTEASE 1/LYSOPHOSPHOLIPASE L1"/>
    <property type="match status" value="1"/>
</dbReference>